<dbReference type="InterPro" id="IPR001138">
    <property type="entry name" value="Zn2Cys6_DnaBD"/>
</dbReference>
<dbReference type="CDD" id="cd00067">
    <property type="entry name" value="GAL4"/>
    <property type="match status" value="1"/>
</dbReference>
<dbReference type="PROSITE" id="PS50048">
    <property type="entry name" value="ZN2_CY6_FUNGAL_2"/>
    <property type="match status" value="1"/>
</dbReference>
<evidence type="ECO:0000313" key="7">
    <source>
        <dbReference type="Proteomes" id="UP001610563"/>
    </source>
</evidence>
<dbReference type="InterPro" id="IPR036864">
    <property type="entry name" value="Zn2-C6_fun-type_DNA-bd_sf"/>
</dbReference>
<dbReference type="SUPFAM" id="SSF57701">
    <property type="entry name" value="Zn2/Cys6 DNA-binding domain"/>
    <property type="match status" value="1"/>
</dbReference>
<keyword evidence="4" id="KW-0539">Nucleus</keyword>
<accession>A0ABR4FVW8</accession>
<dbReference type="SMART" id="SM00066">
    <property type="entry name" value="GAL4"/>
    <property type="match status" value="1"/>
</dbReference>
<evidence type="ECO:0000256" key="3">
    <source>
        <dbReference type="ARBA" id="ARBA00023163"/>
    </source>
</evidence>
<dbReference type="Gene3D" id="4.10.240.10">
    <property type="entry name" value="Zn(2)-C6 fungal-type DNA-binding domain"/>
    <property type="match status" value="1"/>
</dbReference>
<dbReference type="InterPro" id="IPR053157">
    <property type="entry name" value="Sterol_Uptake_Regulator"/>
</dbReference>
<evidence type="ECO:0000259" key="5">
    <source>
        <dbReference type="PROSITE" id="PS50048"/>
    </source>
</evidence>
<protein>
    <recommendedName>
        <fullName evidence="5">Zn(2)-C6 fungal-type domain-containing protein</fullName>
    </recommendedName>
</protein>
<keyword evidence="2" id="KW-0238">DNA-binding</keyword>
<dbReference type="PROSITE" id="PS00463">
    <property type="entry name" value="ZN2_CY6_FUNGAL_1"/>
    <property type="match status" value="1"/>
</dbReference>
<gene>
    <name evidence="6" type="ORF">BJX66DRAFT_346360</name>
</gene>
<dbReference type="Pfam" id="PF00172">
    <property type="entry name" value="Zn_clus"/>
    <property type="match status" value="1"/>
</dbReference>
<dbReference type="PANTHER" id="PTHR47784:SF5">
    <property type="entry name" value="STEROL UPTAKE CONTROL PROTEIN 2"/>
    <property type="match status" value="1"/>
</dbReference>
<organism evidence="6 7">
    <name type="scientific">Aspergillus keveii</name>
    <dbReference type="NCBI Taxonomy" id="714993"/>
    <lineage>
        <taxon>Eukaryota</taxon>
        <taxon>Fungi</taxon>
        <taxon>Dikarya</taxon>
        <taxon>Ascomycota</taxon>
        <taxon>Pezizomycotina</taxon>
        <taxon>Eurotiomycetes</taxon>
        <taxon>Eurotiomycetidae</taxon>
        <taxon>Eurotiales</taxon>
        <taxon>Aspergillaceae</taxon>
        <taxon>Aspergillus</taxon>
        <taxon>Aspergillus subgen. Nidulantes</taxon>
    </lineage>
</organism>
<dbReference type="EMBL" id="JBFTWV010000103">
    <property type="protein sequence ID" value="KAL2787123.1"/>
    <property type="molecule type" value="Genomic_DNA"/>
</dbReference>
<sequence>MASILPNTTNKRRFHHKSRYGCVPCKRRRTKCDEKKPICTNCSQRLIKCSFSDLVPAPRSQRLSTTAKHQARIAEHSIPAKVSGPGLAFSFCRQGTRDLELYCHFQIFIVPTLADPGDLAALFRDEIPKQSVSFPFVGHGLLSIAYIHFADLSQHEHSKKLLLADGAFHINRALPDYLASIKNITKENFCPVYEFAIFVVLFTFAMTSEDCSNLLQTAQASAAAAATNQLWKQRNLMTDLAKKAAQVAQSIQNIFGIFWRCQEWFASSPVFPTVQRHTPPMLSAGSMNWIRVEDGHLASLSRLWEEDVMVPLEYSGALSDSLACLRETFAMVTQLTVLPPTDTESESASGIGLSDDLREIHRQLSVGRIDDMPCVFTWFVRLSPTLIGLLESSDPHAMVILAHYAIVLDRACSEKWWIHRLPRRFVQIAELVLGEERRAWIDWPLMVVSE</sequence>
<evidence type="ECO:0000313" key="6">
    <source>
        <dbReference type="EMBL" id="KAL2787123.1"/>
    </source>
</evidence>
<evidence type="ECO:0000256" key="2">
    <source>
        <dbReference type="ARBA" id="ARBA00023125"/>
    </source>
</evidence>
<dbReference type="Proteomes" id="UP001610563">
    <property type="component" value="Unassembled WGS sequence"/>
</dbReference>
<keyword evidence="3" id="KW-0804">Transcription</keyword>
<name>A0ABR4FVW8_9EURO</name>
<proteinExistence type="predicted"/>
<evidence type="ECO:0000256" key="4">
    <source>
        <dbReference type="ARBA" id="ARBA00023242"/>
    </source>
</evidence>
<comment type="caution">
    <text evidence="6">The sequence shown here is derived from an EMBL/GenBank/DDBJ whole genome shotgun (WGS) entry which is preliminary data.</text>
</comment>
<evidence type="ECO:0000256" key="1">
    <source>
        <dbReference type="ARBA" id="ARBA00023015"/>
    </source>
</evidence>
<dbReference type="PANTHER" id="PTHR47784">
    <property type="entry name" value="STEROL UPTAKE CONTROL PROTEIN 2"/>
    <property type="match status" value="1"/>
</dbReference>
<reference evidence="6 7" key="1">
    <citation type="submission" date="2024-07" db="EMBL/GenBank/DDBJ databases">
        <title>Section-level genome sequencing and comparative genomics of Aspergillus sections Usti and Cavernicolus.</title>
        <authorList>
            <consortium name="Lawrence Berkeley National Laboratory"/>
            <person name="Nybo J.L."/>
            <person name="Vesth T.C."/>
            <person name="Theobald S."/>
            <person name="Frisvad J.C."/>
            <person name="Larsen T.O."/>
            <person name="Kjaerboelling I."/>
            <person name="Rothschild-Mancinelli K."/>
            <person name="Lyhne E.K."/>
            <person name="Kogle M.E."/>
            <person name="Barry K."/>
            <person name="Clum A."/>
            <person name="Na H."/>
            <person name="Ledsgaard L."/>
            <person name="Lin J."/>
            <person name="Lipzen A."/>
            <person name="Kuo A."/>
            <person name="Riley R."/>
            <person name="Mondo S."/>
            <person name="Labutti K."/>
            <person name="Haridas S."/>
            <person name="Pangalinan J."/>
            <person name="Salamov A.A."/>
            <person name="Simmons B.A."/>
            <person name="Magnuson J.K."/>
            <person name="Chen J."/>
            <person name="Drula E."/>
            <person name="Henrissat B."/>
            <person name="Wiebenga A."/>
            <person name="Lubbers R.J."/>
            <person name="Gomes A.C."/>
            <person name="Makela M.R."/>
            <person name="Stajich J."/>
            <person name="Grigoriev I.V."/>
            <person name="Mortensen U.H."/>
            <person name="De Vries R.P."/>
            <person name="Baker S.E."/>
            <person name="Andersen M.R."/>
        </authorList>
    </citation>
    <scope>NUCLEOTIDE SEQUENCE [LARGE SCALE GENOMIC DNA]</scope>
    <source>
        <strain evidence="6 7">CBS 209.92</strain>
    </source>
</reference>
<keyword evidence="7" id="KW-1185">Reference proteome</keyword>
<keyword evidence="1" id="KW-0805">Transcription regulation</keyword>
<feature type="domain" description="Zn(2)-C6 fungal-type" evidence="5">
    <location>
        <begin position="21"/>
        <end position="51"/>
    </location>
</feature>